<evidence type="ECO:0008006" key="4">
    <source>
        <dbReference type="Google" id="ProtNLM"/>
    </source>
</evidence>
<dbReference type="OrthoDB" id="146450at2157"/>
<protein>
    <recommendedName>
        <fullName evidence="4">Conditioned medium-induced protein 4</fullName>
    </recommendedName>
</protein>
<feature type="compositionally biased region" description="Basic and acidic residues" evidence="1">
    <location>
        <begin position="32"/>
        <end position="45"/>
    </location>
</feature>
<dbReference type="RefSeq" id="WP_006665414.1">
    <property type="nucleotide sequence ID" value="NZ_AOIP01000020.1"/>
</dbReference>
<sequence length="196" mass="22138">MNDKTEELRDIFTDVTDGEETITESQENTRGSLERDERSDDERLESVVTQLRERYEFETPLEDEELIAVANGFYDGRDDATIAADLGSDAETVFEARMALHLVGEDDADEVDLVAIRDREEDDETLAEEYGVTAADIRRFRRVAAAKDESRAANDRYRDEFDSILADADLSAQMATDVREDGLEDATEGMETDVDF</sequence>
<dbReference type="AlphaFoldDB" id="M0B5M0"/>
<name>M0B5M0_9EURY</name>
<dbReference type="EMBL" id="AOIP01000020">
    <property type="protein sequence ID" value="ELZ05832.1"/>
    <property type="molecule type" value="Genomic_DNA"/>
</dbReference>
<keyword evidence="3" id="KW-1185">Reference proteome</keyword>
<proteinExistence type="predicted"/>
<accession>M0B5M0</accession>
<feature type="region of interest" description="Disordered" evidence="1">
    <location>
        <begin position="1"/>
        <end position="45"/>
    </location>
</feature>
<reference evidence="2 3" key="1">
    <citation type="journal article" date="2014" name="PLoS Genet.">
        <title>Phylogenetically driven sequencing of extremely halophilic archaea reveals strategies for static and dynamic osmo-response.</title>
        <authorList>
            <person name="Becker E.A."/>
            <person name="Seitzer P.M."/>
            <person name="Tritt A."/>
            <person name="Larsen D."/>
            <person name="Krusor M."/>
            <person name="Yao A.I."/>
            <person name="Wu D."/>
            <person name="Madern D."/>
            <person name="Eisen J.A."/>
            <person name="Darling A.E."/>
            <person name="Facciotti M.T."/>
        </authorList>
    </citation>
    <scope>NUCLEOTIDE SEQUENCE [LARGE SCALE GENOMIC DNA]</scope>
    <source>
        <strain evidence="2 3">DSM 13077</strain>
    </source>
</reference>
<dbReference type="PATRIC" id="fig|1227491.4.peg.2010"/>
<gene>
    <name evidence="2" type="ORF">C480_09740</name>
</gene>
<feature type="compositionally biased region" description="Basic and acidic residues" evidence="1">
    <location>
        <begin position="1"/>
        <end position="12"/>
    </location>
</feature>
<evidence type="ECO:0000256" key="1">
    <source>
        <dbReference type="SAM" id="MobiDB-lite"/>
    </source>
</evidence>
<evidence type="ECO:0000313" key="3">
    <source>
        <dbReference type="Proteomes" id="UP000011591"/>
    </source>
</evidence>
<dbReference type="Proteomes" id="UP000011591">
    <property type="component" value="Unassembled WGS sequence"/>
</dbReference>
<comment type="caution">
    <text evidence="2">The sequence shown here is derived from an EMBL/GenBank/DDBJ whole genome shotgun (WGS) entry which is preliminary data.</text>
</comment>
<organism evidence="2 3">
    <name type="scientific">Natrialba aegyptia DSM 13077</name>
    <dbReference type="NCBI Taxonomy" id="1227491"/>
    <lineage>
        <taxon>Archaea</taxon>
        <taxon>Methanobacteriati</taxon>
        <taxon>Methanobacteriota</taxon>
        <taxon>Stenosarchaea group</taxon>
        <taxon>Halobacteria</taxon>
        <taxon>Halobacteriales</taxon>
        <taxon>Natrialbaceae</taxon>
        <taxon>Natrialba</taxon>
    </lineage>
</organism>
<evidence type="ECO:0000313" key="2">
    <source>
        <dbReference type="EMBL" id="ELZ05832.1"/>
    </source>
</evidence>